<dbReference type="SUPFAM" id="SSF50249">
    <property type="entry name" value="Nucleic acid-binding proteins"/>
    <property type="match status" value="1"/>
</dbReference>
<name>A0ABN4BKI6_9MOLU</name>
<protein>
    <submittedName>
        <fullName evidence="2">Ribonuclease R</fullName>
    </submittedName>
</protein>
<dbReference type="RefSeq" id="WP_024070875.1">
    <property type="nucleotide sequence ID" value="NC_023062.1"/>
</dbReference>
<gene>
    <name evidence="2" type="ORF">OVS_00380</name>
</gene>
<evidence type="ECO:0000259" key="1">
    <source>
        <dbReference type="SMART" id="SM00955"/>
    </source>
</evidence>
<organism evidence="2 3">
    <name type="scientific">Mycoplasma ovis str. Michigan</name>
    <dbReference type="NCBI Taxonomy" id="1415773"/>
    <lineage>
        <taxon>Bacteria</taxon>
        <taxon>Bacillati</taxon>
        <taxon>Mycoplasmatota</taxon>
        <taxon>Mollicutes</taxon>
        <taxon>Mycoplasmataceae</taxon>
        <taxon>Mycoplasma</taxon>
    </lineage>
</organism>
<accession>A0ABN4BKI6</accession>
<dbReference type="InterPro" id="IPR050180">
    <property type="entry name" value="RNR_Ribonuclease"/>
</dbReference>
<dbReference type="SMART" id="SM00955">
    <property type="entry name" value="RNB"/>
    <property type="match status" value="1"/>
</dbReference>
<dbReference type="EMBL" id="CP006935">
    <property type="protein sequence ID" value="AHC39806.1"/>
    <property type="molecule type" value="Genomic_DNA"/>
</dbReference>
<evidence type="ECO:0000313" key="3">
    <source>
        <dbReference type="Proteomes" id="UP000018745"/>
    </source>
</evidence>
<keyword evidence="3" id="KW-1185">Reference proteome</keyword>
<dbReference type="Pfam" id="PF00773">
    <property type="entry name" value="RNB"/>
    <property type="match status" value="1"/>
</dbReference>
<dbReference type="PANTHER" id="PTHR23355">
    <property type="entry name" value="RIBONUCLEASE"/>
    <property type="match status" value="1"/>
</dbReference>
<dbReference type="InterPro" id="IPR001900">
    <property type="entry name" value="RNase_II/R"/>
</dbReference>
<dbReference type="InterPro" id="IPR012340">
    <property type="entry name" value="NA-bd_OB-fold"/>
</dbReference>
<evidence type="ECO:0000313" key="2">
    <source>
        <dbReference type="EMBL" id="AHC39806.1"/>
    </source>
</evidence>
<proteinExistence type="predicted"/>
<sequence length="629" mass="74064">MNRSHFYKRVKVNRFSGSGFIPRLKLKISKENLKGALNNDLVLCKFPDLRKGSTDNQPRVLRIVERFKVNFVVEVISLLRQGIVVFFDDPQISGKRIIFGVFPLIQVGHKILVQLKSFPPEKIYGKLLEIIGFKGKPEVEFKSLVLDLKLPLNFERKSINDEIEQLKSRRESVLQNTHLYQSLEDKYFFTIDGEKAKDFDDAICTEKTQSGFKLYIAIADVWGYLRHLPSIEEEANQRGTSIYLLNRVITMLPAILSEDLCSLREGEKRNTICVALEITEKAELKKSTLKIFPAFIRSKKRFTYEQLNRYMSGKERDFFEDERLKEAVINSYLVAKRFLEKERFGNKETLRISRDKLEYQTDEKERIIGVSRVNEDSDDFLSFEKVIEKYMVLANNLVGEWFKSHNLKTIYRIHKTPEHSRINNFLYEMQHFRCSGAPIFLDSPSLTTPILNRLLNIFRNHEKFSLIQYNFLLTLPKAEYSLMNIGHFGLNSQNYLHFTSPIRRLPDLLVHKALWMHFLSPKSYSNQEREVSLENLDKLVYLSNLGEQRAVSAERRFISRKLYQYLLTKFPKQEFVGVILVKTEWGYNVRIENCYEGYIRRENCKNNKKLGDIIHLKKVEYSWDEFIEI</sequence>
<dbReference type="PANTHER" id="PTHR23355:SF9">
    <property type="entry name" value="DIS3-LIKE EXONUCLEASE 2"/>
    <property type="match status" value="1"/>
</dbReference>
<reference evidence="2 3" key="1">
    <citation type="journal article" date="2014" name="Genome Announc.">
        <title>Complete Genome Sequence of Mycoplasma ovis Strain Michigan, a Hemoplasma of Sheep with Two Distinct 16S rRNA Genes.</title>
        <authorList>
            <person name="Deshuillers P.L."/>
            <person name="Santos A.P."/>
            <person name="do Nascimento N.C."/>
            <person name="Hampel J.A."/>
            <person name="Bergin I.L."/>
            <person name="Dyson M.C."/>
            <person name="Messick J.B."/>
        </authorList>
    </citation>
    <scope>NUCLEOTIDE SEQUENCE [LARGE SCALE GENOMIC DNA]</scope>
    <source>
        <strain evidence="2 3">Michigan</strain>
    </source>
</reference>
<feature type="domain" description="RNB" evidence="1">
    <location>
        <begin position="180"/>
        <end position="520"/>
    </location>
</feature>
<dbReference type="Proteomes" id="UP000018745">
    <property type="component" value="Chromosome"/>
</dbReference>